<accession>A0A3L8NZH8</accession>
<evidence type="ECO:0000256" key="6">
    <source>
        <dbReference type="ARBA" id="ARBA00022679"/>
    </source>
</evidence>
<sequence>MSVGIVVVSHSRALATAAVALAEEMLNGREVAIGVAAGLDETTFGTDAVAVKDAIEEADDPSGVVVLMDLGSAVLSAEMALELLEDDAARERVLLSPAPLVEGLVAAVVAAAGGATRDEVAAEAAQGLLGKTSQLGDVAAPEPEPEPEPKPSAGKDAEVTGTFTVGNAHGLHARPAARLVEAVAGLGATVTLRNLTTGAGPVPGDSMMWVSTLGAEHGHEVRVDASGPGAAEALAQLQALAAAGFGDEG</sequence>
<dbReference type="GO" id="GO:0047324">
    <property type="term" value="F:phosphoenolpyruvate-glycerone phosphotransferase activity"/>
    <property type="evidence" value="ECO:0007669"/>
    <property type="project" value="UniProtKB-EC"/>
</dbReference>
<comment type="function">
    <text evidence="3">General (non sugar-specific) component of the phosphoenolpyruvate-dependent sugar phosphotransferase system (sugar PTS). This major carbohydrate active-transport system catalyzes the phosphorylation of incoming sugar substrates concomitantly with their translocation across the cell membrane. The phosphoryl group from phosphoenolpyruvate (PEP) is transferred to the phosphoryl carrier protein HPr by enzyme I. Phospho-HPr then transfers it to the PTS EIIA domain.</text>
</comment>
<dbReference type="PROSITE" id="PS51350">
    <property type="entry name" value="PTS_HPR_DOM"/>
    <property type="match status" value="1"/>
</dbReference>
<dbReference type="GO" id="GO:0016020">
    <property type="term" value="C:membrane"/>
    <property type="evidence" value="ECO:0007669"/>
    <property type="project" value="InterPro"/>
</dbReference>
<feature type="domain" description="HPr" evidence="10">
    <location>
        <begin position="158"/>
        <end position="248"/>
    </location>
</feature>
<evidence type="ECO:0000256" key="7">
    <source>
        <dbReference type="ARBA" id="ARBA00046577"/>
    </source>
</evidence>
<comment type="subunit">
    <text evidence="7">Homodimer. The dihydroxyacetone kinase complex is composed of a homodimer of DhaM, a homodimer of DhaK and the subunit DhaL.</text>
</comment>
<dbReference type="GO" id="GO:0009401">
    <property type="term" value="P:phosphoenolpyruvate-dependent sugar phosphotransferase system"/>
    <property type="evidence" value="ECO:0007669"/>
    <property type="project" value="InterPro"/>
</dbReference>
<dbReference type="InterPro" id="IPR012844">
    <property type="entry name" value="DhaM_N"/>
</dbReference>
<dbReference type="EMBL" id="RDBE01000010">
    <property type="protein sequence ID" value="RLV47699.1"/>
    <property type="molecule type" value="Genomic_DNA"/>
</dbReference>
<dbReference type="InterPro" id="IPR004701">
    <property type="entry name" value="PTS_EIIA_man-typ"/>
</dbReference>
<keyword evidence="6" id="KW-0808">Transferase</keyword>
<dbReference type="Pfam" id="PF00381">
    <property type="entry name" value="PTS-HPr"/>
    <property type="match status" value="1"/>
</dbReference>
<evidence type="ECO:0000256" key="3">
    <source>
        <dbReference type="ARBA" id="ARBA00003681"/>
    </source>
</evidence>
<dbReference type="SUPFAM" id="SSF55594">
    <property type="entry name" value="HPr-like"/>
    <property type="match status" value="1"/>
</dbReference>
<reference evidence="11 12" key="1">
    <citation type="submission" date="2018-10" db="EMBL/GenBank/DDBJ databases">
        <title>Marmoricola sp. 4Q3S-7 whole genome shotgun sequence.</title>
        <authorList>
            <person name="Li F."/>
        </authorList>
    </citation>
    <scope>NUCLEOTIDE SEQUENCE [LARGE SCALE GENOMIC DNA]</scope>
    <source>
        <strain evidence="11 12">4Q3S-7</strain>
    </source>
</reference>
<dbReference type="NCBIfam" id="TIGR02364">
    <property type="entry name" value="dha_pts"/>
    <property type="match status" value="1"/>
</dbReference>
<evidence type="ECO:0000256" key="4">
    <source>
        <dbReference type="ARBA" id="ARBA00012095"/>
    </source>
</evidence>
<dbReference type="InterPro" id="IPR000032">
    <property type="entry name" value="HPr-like"/>
</dbReference>
<dbReference type="Proteomes" id="UP000281708">
    <property type="component" value="Unassembled WGS sequence"/>
</dbReference>
<feature type="region of interest" description="Disordered" evidence="8">
    <location>
        <begin position="132"/>
        <end position="157"/>
    </location>
</feature>
<name>A0A3L8NZH8_9ACTN</name>
<dbReference type="Gene3D" id="3.30.1340.10">
    <property type="entry name" value="HPr-like"/>
    <property type="match status" value="1"/>
</dbReference>
<evidence type="ECO:0000256" key="2">
    <source>
        <dbReference type="ARBA" id="ARBA00002788"/>
    </source>
</evidence>
<feature type="domain" description="PTS EIIA type-4" evidence="9">
    <location>
        <begin position="2"/>
        <end position="140"/>
    </location>
</feature>
<evidence type="ECO:0000259" key="10">
    <source>
        <dbReference type="PROSITE" id="PS51350"/>
    </source>
</evidence>
<gene>
    <name evidence="11" type="ORF">D9V37_16235</name>
</gene>
<dbReference type="Pfam" id="PF03610">
    <property type="entry name" value="EIIA-man"/>
    <property type="match status" value="1"/>
</dbReference>
<dbReference type="InterPro" id="IPR035895">
    <property type="entry name" value="HPr-like_sf"/>
</dbReference>
<dbReference type="InterPro" id="IPR001020">
    <property type="entry name" value="PTS_HPr_His_P_site"/>
</dbReference>
<dbReference type="PROSITE" id="PS00369">
    <property type="entry name" value="PTS_HPR_HIS"/>
    <property type="match status" value="1"/>
</dbReference>
<evidence type="ECO:0000256" key="8">
    <source>
        <dbReference type="SAM" id="MobiDB-lite"/>
    </source>
</evidence>
<dbReference type="PANTHER" id="PTHR38594">
    <property type="entry name" value="PEP-DEPENDENT DIHYDROXYACETONE KINASE, PHOSPHORYL DONOR SUBUNIT DHAM"/>
    <property type="match status" value="1"/>
</dbReference>
<dbReference type="PRINTS" id="PR00107">
    <property type="entry name" value="PHOSPHOCPHPR"/>
</dbReference>
<dbReference type="OrthoDB" id="9765468at2"/>
<dbReference type="CDD" id="cd00367">
    <property type="entry name" value="PTS-HPr_like"/>
    <property type="match status" value="1"/>
</dbReference>
<dbReference type="InterPro" id="IPR036662">
    <property type="entry name" value="PTS_EIIA_man-typ_sf"/>
</dbReference>
<comment type="catalytic activity">
    <reaction evidence="1">
        <text>dihydroxyacetone + phosphoenolpyruvate = dihydroxyacetone phosphate + pyruvate</text>
        <dbReference type="Rhea" id="RHEA:18381"/>
        <dbReference type="ChEBI" id="CHEBI:15361"/>
        <dbReference type="ChEBI" id="CHEBI:16016"/>
        <dbReference type="ChEBI" id="CHEBI:57642"/>
        <dbReference type="ChEBI" id="CHEBI:58702"/>
        <dbReference type="EC" id="2.7.1.121"/>
    </reaction>
</comment>
<dbReference type="Gene3D" id="3.40.50.510">
    <property type="entry name" value="Phosphotransferase system, mannose-type IIA component"/>
    <property type="match status" value="1"/>
</dbReference>
<dbReference type="NCBIfam" id="TIGR01003">
    <property type="entry name" value="PTS_HPr_family"/>
    <property type="match status" value="1"/>
</dbReference>
<evidence type="ECO:0000259" key="9">
    <source>
        <dbReference type="PROSITE" id="PS51096"/>
    </source>
</evidence>
<evidence type="ECO:0000256" key="5">
    <source>
        <dbReference type="ARBA" id="ARBA00020422"/>
    </source>
</evidence>
<dbReference type="SUPFAM" id="SSF53062">
    <property type="entry name" value="PTS system fructose IIA component-like"/>
    <property type="match status" value="1"/>
</dbReference>
<comment type="function">
    <text evidence="2">Component of the dihydroxyacetone kinase complex, which is responsible for the phosphoenolpyruvate (PEP)-dependent phosphorylation of dihydroxyacetone. DhaM serves as the phosphoryl donor. Is phosphorylated by phosphoenolpyruvate in an EI- and HPr-dependent reaction, and a phosphorelay system on histidine residues finally leads to phosphoryl transfer to DhaL and dihydroxyacetone.</text>
</comment>
<feature type="compositionally biased region" description="Basic and acidic residues" evidence="8">
    <location>
        <begin position="147"/>
        <end position="157"/>
    </location>
</feature>
<evidence type="ECO:0000313" key="12">
    <source>
        <dbReference type="Proteomes" id="UP000281708"/>
    </source>
</evidence>
<evidence type="ECO:0000313" key="11">
    <source>
        <dbReference type="EMBL" id="RLV47699.1"/>
    </source>
</evidence>
<dbReference type="AlphaFoldDB" id="A0A3L8NZH8"/>
<dbReference type="PANTHER" id="PTHR38594:SF1">
    <property type="entry name" value="PEP-DEPENDENT DIHYDROXYACETONE KINASE, PHOSPHORYL DONOR SUBUNIT DHAM"/>
    <property type="match status" value="1"/>
</dbReference>
<dbReference type="GO" id="GO:0019563">
    <property type="term" value="P:glycerol catabolic process"/>
    <property type="evidence" value="ECO:0007669"/>
    <property type="project" value="InterPro"/>
</dbReference>
<dbReference type="InterPro" id="IPR039643">
    <property type="entry name" value="DhaM"/>
</dbReference>
<keyword evidence="12" id="KW-1185">Reference proteome</keyword>
<protein>
    <recommendedName>
        <fullName evidence="5">Phosphocarrier protein HPr</fullName>
        <ecNumber evidence="4">2.7.1.121</ecNumber>
    </recommendedName>
</protein>
<comment type="caution">
    <text evidence="11">The sequence shown here is derived from an EMBL/GenBank/DDBJ whole genome shotgun (WGS) entry which is preliminary data.</text>
</comment>
<dbReference type="PROSITE" id="PS51096">
    <property type="entry name" value="PTS_EIIA_TYPE_4"/>
    <property type="match status" value="1"/>
</dbReference>
<proteinExistence type="predicted"/>
<dbReference type="EC" id="2.7.1.121" evidence="4"/>
<organism evidence="11 12">
    <name type="scientific">Nocardioides mangrovicus</name>
    <dbReference type="NCBI Taxonomy" id="2478913"/>
    <lineage>
        <taxon>Bacteria</taxon>
        <taxon>Bacillati</taxon>
        <taxon>Actinomycetota</taxon>
        <taxon>Actinomycetes</taxon>
        <taxon>Propionibacteriales</taxon>
        <taxon>Nocardioidaceae</taxon>
        <taxon>Nocardioides</taxon>
    </lineage>
</organism>
<evidence type="ECO:0000256" key="1">
    <source>
        <dbReference type="ARBA" id="ARBA00001113"/>
    </source>
</evidence>